<dbReference type="CDD" id="cd02011">
    <property type="entry name" value="TPP_PK"/>
    <property type="match status" value="1"/>
</dbReference>
<dbReference type="InterPro" id="IPR005593">
    <property type="entry name" value="Xul5P/Fru6P_PKetolase"/>
</dbReference>
<comment type="similarity">
    <text evidence="2 5">Belongs to the XFP family.</text>
</comment>
<sequence length="807" mass="89522">MTSIAIPLSTSILNPTELQHLDAYWRAANYLSVGQIYLMANPLLREPLTLAHVKPRLLGHWGTTPGLNFIYVHLNRLIREHDLSVLYVAGPGHGGPGLVANTYLEGSYSELYPGIGRGEEGLRNLFRQFSFPGGIPSHAAPETPGSIHEGGELGYSLSHAYGAAFDHPDLLVACVIGDGEAETGPLAGSWHGNKFLNPKTDGAVLPILHLNGYKIANPTVLARLGHEELDALLRGYGHAPYYVEGDDPATMHELMARTLEQVHADITAIQQRAREEDVQERPIWPMIVLRSPKGWTGPKVVDGKPVEGTWRAHQVPLAGLSTTPEHLRQLEDWLQSYRPEELFDKAGVLRPELAALAPSDERRMGMNPVANGGLLRQDLNLPAFREYAVAVLQPGSVDGEATRVMGAFLRDVMKQNTTTFRLFGPDETASNRLDGVYAASGKTWMEPLLPTDEHLSPEGRVMEVLSEHLCEGWLEGYTLSGRHGLFSCYEAFIHIVDSMVGQHAKWLDTSRDIPWRRPVASLNILLTSHVWRQDHNGFSHQDPGFIDLMMNKNPGVVRVYLPPDANTLLSVTDHCLRSCHYVNVIVAGKQPAPQWLGMDEAAKHCAAGLGIWPWAGTEGVSTGAGEQPDVVMTCAGDVPTLETLAAVSLLRGFFPDLRIRVVNVVDLMTLQPEREHPHGLSDAAFDQLFTTDTPIIFAYHGYPWLIHRLTYRRAGHPNLHVRGFKEQGTTTTPFDMTVLNDLDRFHLAIEVIDRVPRLNDVGAEVRQQLLAKLDEHRAYVQETGDDLPEVRNWRWPGGEMTELPEHK</sequence>
<dbReference type="InterPro" id="IPR023962">
    <property type="entry name" value="Phosphoketolase"/>
</dbReference>
<dbReference type="InterPro" id="IPR009014">
    <property type="entry name" value="Transketo_C/PFOR_II"/>
</dbReference>
<dbReference type="NCBIfam" id="NF003621">
    <property type="entry name" value="PRK05261.1-6"/>
    <property type="match status" value="1"/>
</dbReference>
<evidence type="ECO:0000313" key="9">
    <source>
        <dbReference type="Proteomes" id="UP000552709"/>
    </source>
</evidence>
<evidence type="ECO:0000256" key="2">
    <source>
        <dbReference type="ARBA" id="ARBA00005623"/>
    </source>
</evidence>
<dbReference type="Pfam" id="PF09363">
    <property type="entry name" value="XFP_C"/>
    <property type="match status" value="1"/>
</dbReference>
<dbReference type="NCBIfam" id="NF003617">
    <property type="entry name" value="PRK05261.1-2"/>
    <property type="match status" value="1"/>
</dbReference>
<dbReference type="FunFam" id="3.40.50.970:FF:000091">
    <property type="entry name" value="Xylulose-5-phosphate/fructose-6-phosphate phosphoketolase"/>
    <property type="match status" value="1"/>
</dbReference>
<dbReference type="InterPro" id="IPR018970">
    <property type="entry name" value="Xul5P/Fru6P_PKetolase_N"/>
</dbReference>
<dbReference type="PIRSF" id="PIRSF017245">
    <property type="entry name" value="Phosphoketolase"/>
    <property type="match status" value="1"/>
</dbReference>
<keyword evidence="9" id="KW-1185">Reference proteome</keyword>
<organism evidence="8 9">
    <name type="scientific">Deinococcus humi</name>
    <dbReference type="NCBI Taxonomy" id="662880"/>
    <lineage>
        <taxon>Bacteria</taxon>
        <taxon>Thermotogati</taxon>
        <taxon>Deinococcota</taxon>
        <taxon>Deinococci</taxon>
        <taxon>Deinococcales</taxon>
        <taxon>Deinococcaceae</taxon>
        <taxon>Deinococcus</taxon>
    </lineage>
</organism>
<dbReference type="PANTHER" id="PTHR31273">
    <property type="entry name" value="PHOSPHOKETOLASE-RELATED"/>
    <property type="match status" value="1"/>
</dbReference>
<dbReference type="EC" id="4.1.2.-" evidence="5"/>
<protein>
    <recommendedName>
        <fullName evidence="5">Probable phosphoketolase</fullName>
        <ecNumber evidence="5">4.1.2.-</ecNumber>
    </recommendedName>
</protein>
<dbReference type="InterPro" id="IPR019789">
    <property type="entry name" value="Xul5P/Fru6P_PKetolase_ThDP_BS"/>
</dbReference>
<proteinExistence type="inferred from homology"/>
<dbReference type="PROSITE" id="PS60003">
    <property type="entry name" value="PHOSPHOKETOLASE_2"/>
    <property type="match status" value="1"/>
</dbReference>
<comment type="caution">
    <text evidence="8">The sequence shown here is derived from an EMBL/GenBank/DDBJ whole genome shotgun (WGS) entry which is preliminary data.</text>
</comment>
<evidence type="ECO:0000259" key="7">
    <source>
        <dbReference type="Pfam" id="PF09364"/>
    </source>
</evidence>
<gene>
    <name evidence="8" type="ORF">HNQ08_005138</name>
</gene>
<comment type="cofactor">
    <cofactor evidence="1 5">
        <name>thiamine diphosphate</name>
        <dbReference type="ChEBI" id="CHEBI:58937"/>
    </cofactor>
</comment>
<dbReference type="GO" id="GO:0016832">
    <property type="term" value="F:aldehyde-lyase activity"/>
    <property type="evidence" value="ECO:0007669"/>
    <property type="project" value="UniProtKB-UniRule"/>
</dbReference>
<dbReference type="NCBIfam" id="NF003619">
    <property type="entry name" value="PRK05261.1-4"/>
    <property type="match status" value="1"/>
</dbReference>
<dbReference type="Pfam" id="PF03894">
    <property type="entry name" value="XFP"/>
    <property type="match status" value="1"/>
</dbReference>
<dbReference type="Gene3D" id="3.40.50.920">
    <property type="match status" value="1"/>
</dbReference>
<accession>A0A7W8JZD0</accession>
<feature type="domain" description="Xylulose 5-phosphate/Fructose 6-phosphate phosphoketolase C-terminal" evidence="6">
    <location>
        <begin position="589"/>
        <end position="795"/>
    </location>
</feature>
<dbReference type="InterPro" id="IPR019790">
    <property type="entry name" value="Xul5P/Fru6P_PKetolase_CS"/>
</dbReference>
<dbReference type="SUPFAM" id="SSF52518">
    <property type="entry name" value="Thiamin diphosphate-binding fold (THDP-binding)"/>
    <property type="match status" value="2"/>
</dbReference>
<dbReference type="PANTHER" id="PTHR31273:SF0">
    <property type="entry name" value="PHOSPHOKETOLASE-RELATED"/>
    <property type="match status" value="1"/>
</dbReference>
<name>A0A7W8JZD0_9DEIO</name>
<dbReference type="EMBL" id="JACHFL010000025">
    <property type="protein sequence ID" value="MBB5366012.1"/>
    <property type="molecule type" value="Genomic_DNA"/>
</dbReference>
<dbReference type="PROSITE" id="PS60002">
    <property type="entry name" value="PHOSPHOKETOLASE_1"/>
    <property type="match status" value="1"/>
</dbReference>
<evidence type="ECO:0000256" key="4">
    <source>
        <dbReference type="ARBA" id="ARBA00023239"/>
    </source>
</evidence>
<dbReference type="GO" id="GO:0005975">
    <property type="term" value="P:carbohydrate metabolic process"/>
    <property type="evidence" value="ECO:0007669"/>
    <property type="project" value="InterPro"/>
</dbReference>
<dbReference type="InterPro" id="IPR018969">
    <property type="entry name" value="Xul5P/Fru6P_PKetolase_C"/>
</dbReference>
<evidence type="ECO:0000259" key="6">
    <source>
        <dbReference type="Pfam" id="PF09363"/>
    </source>
</evidence>
<dbReference type="Gene3D" id="3.40.50.970">
    <property type="match status" value="2"/>
</dbReference>
<dbReference type="RefSeq" id="WP_184137904.1">
    <property type="nucleotide sequence ID" value="NZ_JACHFL010000025.1"/>
</dbReference>
<dbReference type="InterPro" id="IPR029061">
    <property type="entry name" value="THDP-binding"/>
</dbReference>
<evidence type="ECO:0000256" key="3">
    <source>
        <dbReference type="ARBA" id="ARBA00023052"/>
    </source>
</evidence>
<reference evidence="8 9" key="1">
    <citation type="submission" date="2020-08" db="EMBL/GenBank/DDBJ databases">
        <title>Genomic Encyclopedia of Type Strains, Phase IV (KMG-IV): sequencing the most valuable type-strain genomes for metagenomic binning, comparative biology and taxonomic classification.</title>
        <authorList>
            <person name="Goeker M."/>
        </authorList>
    </citation>
    <scope>NUCLEOTIDE SEQUENCE [LARGE SCALE GENOMIC DNA]</scope>
    <source>
        <strain evidence="8 9">DSM 27939</strain>
    </source>
</reference>
<evidence type="ECO:0000313" key="8">
    <source>
        <dbReference type="EMBL" id="MBB5366012.1"/>
    </source>
</evidence>
<dbReference type="Proteomes" id="UP000552709">
    <property type="component" value="Unassembled WGS sequence"/>
</dbReference>
<evidence type="ECO:0000256" key="1">
    <source>
        <dbReference type="ARBA" id="ARBA00001964"/>
    </source>
</evidence>
<keyword evidence="4 5" id="KW-0456">Lyase</keyword>
<keyword evidence="3 5" id="KW-0786">Thiamine pyrophosphate</keyword>
<dbReference type="AlphaFoldDB" id="A0A7W8JZD0"/>
<dbReference type="Pfam" id="PF09364">
    <property type="entry name" value="XFP_N"/>
    <property type="match status" value="1"/>
</dbReference>
<feature type="domain" description="Xylulose 5-phosphate/Fructose 6-phosphate phosphoketolase N-terminal" evidence="7">
    <location>
        <begin position="14"/>
        <end position="374"/>
    </location>
</feature>
<evidence type="ECO:0000256" key="5">
    <source>
        <dbReference type="HAMAP-Rule" id="MF_01403"/>
    </source>
</evidence>
<dbReference type="HAMAP" id="MF_01403">
    <property type="entry name" value="Phosphoketolase"/>
    <property type="match status" value="1"/>
</dbReference>